<accession>A0A3S9H8H1</accession>
<gene>
    <name evidence="2" type="ORF">EJN90_02715</name>
</gene>
<dbReference type="KEGG" id="jeh:EJN90_02715"/>
<keyword evidence="1" id="KW-1133">Transmembrane helix</keyword>
<reference evidence="3" key="1">
    <citation type="submission" date="2018-12" db="EMBL/GenBank/DDBJ databases">
        <title>Complete genome sequencing of Jeotgalibaca sp. H21T32.</title>
        <authorList>
            <person name="Bae J.-W."/>
            <person name="Lee S.-Y."/>
        </authorList>
    </citation>
    <scope>NUCLEOTIDE SEQUENCE [LARGE SCALE GENOMIC DNA]</scope>
    <source>
        <strain evidence="3">H21T32</strain>
    </source>
</reference>
<dbReference type="Proteomes" id="UP000273326">
    <property type="component" value="Chromosome"/>
</dbReference>
<evidence type="ECO:0008006" key="4">
    <source>
        <dbReference type="Google" id="ProtNLM"/>
    </source>
</evidence>
<name>A0A3S9H8H1_9LACT</name>
<evidence type="ECO:0000313" key="2">
    <source>
        <dbReference type="EMBL" id="AZP03669.1"/>
    </source>
</evidence>
<feature type="transmembrane region" description="Helical" evidence="1">
    <location>
        <begin position="12"/>
        <end position="32"/>
    </location>
</feature>
<protein>
    <recommendedName>
        <fullName evidence="4">Type 4a pilus biogenesis protein PilO</fullName>
    </recommendedName>
</protein>
<keyword evidence="3" id="KW-1185">Reference proteome</keyword>
<keyword evidence="1" id="KW-0812">Transmembrane</keyword>
<evidence type="ECO:0000256" key="1">
    <source>
        <dbReference type="SAM" id="Phobius"/>
    </source>
</evidence>
<sequence length="186" mass="22158">MRLKWDRLSISLLLIFVIVLLSVFFYGNRYLLSPIKEQADRTTRLVNEQKELMALYPSEEALLEEYQEYYEETWNFLPEGEMVNQEIVALEKLATEEKVALRQVSRVSEPQSIEELDESYMKSGYQVEISSDNSENMQNLIERLMEFERIWNIYSFNFEKNGENGYQGAFIFELFYHIESVPRSKE</sequence>
<proteinExistence type="predicted"/>
<dbReference type="EMBL" id="CP034465">
    <property type="protein sequence ID" value="AZP03669.1"/>
    <property type="molecule type" value="Genomic_DNA"/>
</dbReference>
<keyword evidence="1" id="KW-0472">Membrane</keyword>
<dbReference type="OrthoDB" id="2164999at2"/>
<evidence type="ECO:0000313" key="3">
    <source>
        <dbReference type="Proteomes" id="UP000273326"/>
    </source>
</evidence>
<dbReference type="AlphaFoldDB" id="A0A3S9H8H1"/>
<organism evidence="2 3">
    <name type="scientific">Jeotgalibaca ciconiae</name>
    <dbReference type="NCBI Taxonomy" id="2496265"/>
    <lineage>
        <taxon>Bacteria</taxon>
        <taxon>Bacillati</taxon>
        <taxon>Bacillota</taxon>
        <taxon>Bacilli</taxon>
        <taxon>Lactobacillales</taxon>
        <taxon>Carnobacteriaceae</taxon>
        <taxon>Jeotgalibaca</taxon>
    </lineage>
</organism>
<dbReference type="RefSeq" id="WP_126108759.1">
    <property type="nucleotide sequence ID" value="NZ_CP034465.1"/>
</dbReference>